<feature type="domain" description="HTH cro/C1-type" evidence="2">
    <location>
        <begin position="7"/>
        <end position="62"/>
    </location>
</feature>
<name>A0A1M4PTA8_9FIRM</name>
<dbReference type="AlphaFoldDB" id="A0A1M4PTA8"/>
<gene>
    <name evidence="3" type="ORF">CUESP1_3371</name>
</gene>
<dbReference type="EMBL" id="LT669839">
    <property type="protein sequence ID" value="SHD78692.1"/>
    <property type="molecule type" value="Genomic_DNA"/>
</dbReference>
<dbReference type="Pfam" id="PF01381">
    <property type="entry name" value="HTH_3"/>
    <property type="match status" value="1"/>
</dbReference>
<keyword evidence="1" id="KW-0238">DNA-binding</keyword>
<dbReference type="GO" id="GO:0003677">
    <property type="term" value="F:DNA binding"/>
    <property type="evidence" value="ECO:0007669"/>
    <property type="project" value="UniProtKB-KW"/>
</dbReference>
<evidence type="ECO:0000256" key="1">
    <source>
        <dbReference type="ARBA" id="ARBA00023125"/>
    </source>
</evidence>
<dbReference type="SMART" id="SM00530">
    <property type="entry name" value="HTH_XRE"/>
    <property type="match status" value="1"/>
</dbReference>
<accession>A0A1M4PTA8</accession>
<dbReference type="InterPro" id="IPR001387">
    <property type="entry name" value="Cro/C1-type_HTH"/>
</dbReference>
<keyword evidence="4" id="KW-1185">Reference proteome</keyword>
<dbReference type="CDD" id="cd00093">
    <property type="entry name" value="HTH_XRE"/>
    <property type="match status" value="1"/>
</dbReference>
<dbReference type="RefSeq" id="WP_109840753.1">
    <property type="nucleotide sequence ID" value="NZ_LT669839.1"/>
</dbReference>
<reference evidence="3 4" key="1">
    <citation type="submission" date="2016-11" db="EMBL/GenBank/DDBJ databases">
        <authorList>
            <person name="Manzoor S."/>
        </authorList>
    </citation>
    <scope>NUCLEOTIDE SEQUENCE [LARGE SCALE GENOMIC DNA]</scope>
    <source>
        <strain evidence="3">Clostridium ultunense strain Esp</strain>
    </source>
</reference>
<sequence length="214" mass="25008">MSFGQNLQYLRRMYHGMTQEELAERMGVSRQTVSKWELDAAYPEMEKVIELCKLFSCSMDQLIREDVNMCNEAYSDIRVEEIALFRYVRYAVISRKPEDDAIKHVKDWAVSHKIAQPEIIGWDFPYMSQEQINVFHMHGYAAACILPSGLELVFDNLEAISQENQKYAIITIKEPFNAPFTLISNAYKTLMLYMEVNGIRHKQTKEVLSYLRKS</sequence>
<evidence type="ECO:0000313" key="3">
    <source>
        <dbReference type="EMBL" id="SHD78692.1"/>
    </source>
</evidence>
<dbReference type="PANTHER" id="PTHR46558">
    <property type="entry name" value="TRACRIPTIONAL REGULATORY PROTEIN-RELATED-RELATED"/>
    <property type="match status" value="1"/>
</dbReference>
<protein>
    <submittedName>
        <fullName evidence="3">Cro regulatory protein</fullName>
    </submittedName>
</protein>
<dbReference type="PROSITE" id="PS50943">
    <property type="entry name" value="HTH_CROC1"/>
    <property type="match status" value="1"/>
</dbReference>
<dbReference type="OrthoDB" id="9801008at2"/>
<proteinExistence type="predicted"/>
<organism evidence="3 4">
    <name type="scientific">[Clostridium] ultunense Esp</name>
    <dbReference type="NCBI Taxonomy" id="1288971"/>
    <lineage>
        <taxon>Bacteria</taxon>
        <taxon>Bacillati</taxon>
        <taxon>Bacillota</taxon>
        <taxon>Tissierellia</taxon>
        <taxon>Tissierellales</taxon>
        <taxon>Tepidimicrobiaceae</taxon>
        <taxon>Schnuerera</taxon>
    </lineage>
</organism>
<dbReference type="PANTHER" id="PTHR46558:SF13">
    <property type="entry name" value="HTH-TYPE TRANSCRIPTIONAL REGULATOR IMMR"/>
    <property type="match status" value="1"/>
</dbReference>
<dbReference type="Gene3D" id="1.10.260.40">
    <property type="entry name" value="lambda repressor-like DNA-binding domains"/>
    <property type="match status" value="1"/>
</dbReference>
<evidence type="ECO:0000313" key="4">
    <source>
        <dbReference type="Proteomes" id="UP000245423"/>
    </source>
</evidence>
<dbReference type="SUPFAM" id="SSF47413">
    <property type="entry name" value="lambda repressor-like DNA-binding domains"/>
    <property type="match status" value="1"/>
</dbReference>
<evidence type="ECO:0000259" key="2">
    <source>
        <dbReference type="PROSITE" id="PS50943"/>
    </source>
</evidence>
<dbReference type="Proteomes" id="UP000245423">
    <property type="component" value="Chromosome 1"/>
</dbReference>
<dbReference type="InterPro" id="IPR010982">
    <property type="entry name" value="Lambda_DNA-bd_dom_sf"/>
</dbReference>